<feature type="region of interest" description="Disordered" evidence="1">
    <location>
        <begin position="61"/>
        <end position="81"/>
    </location>
</feature>
<comment type="caution">
    <text evidence="2">The sequence shown here is derived from an EMBL/GenBank/DDBJ whole genome shotgun (WGS) entry which is preliminary data.</text>
</comment>
<name>A0A6G1C0Q7_9ORYZ</name>
<dbReference type="InterPro" id="IPR043128">
    <property type="entry name" value="Rev_trsase/Diguanyl_cyclase"/>
</dbReference>
<gene>
    <name evidence="2" type="ORF">E2562_037275</name>
</gene>
<dbReference type="InterPro" id="IPR036397">
    <property type="entry name" value="RNaseH_sf"/>
</dbReference>
<keyword evidence="3" id="KW-1185">Reference proteome</keyword>
<evidence type="ECO:0008006" key="4">
    <source>
        <dbReference type="Google" id="ProtNLM"/>
    </source>
</evidence>
<dbReference type="SUPFAM" id="SSF56672">
    <property type="entry name" value="DNA/RNA polymerases"/>
    <property type="match status" value="1"/>
</dbReference>
<organism evidence="2 3">
    <name type="scientific">Oryza meyeriana var. granulata</name>
    <dbReference type="NCBI Taxonomy" id="110450"/>
    <lineage>
        <taxon>Eukaryota</taxon>
        <taxon>Viridiplantae</taxon>
        <taxon>Streptophyta</taxon>
        <taxon>Embryophyta</taxon>
        <taxon>Tracheophyta</taxon>
        <taxon>Spermatophyta</taxon>
        <taxon>Magnoliopsida</taxon>
        <taxon>Liliopsida</taxon>
        <taxon>Poales</taxon>
        <taxon>Poaceae</taxon>
        <taxon>BOP clade</taxon>
        <taxon>Oryzoideae</taxon>
        <taxon>Oryzeae</taxon>
        <taxon>Oryzinae</taxon>
        <taxon>Oryza</taxon>
        <taxon>Oryza meyeriana</taxon>
    </lineage>
</organism>
<dbReference type="AlphaFoldDB" id="A0A6G1C0Q7"/>
<dbReference type="GO" id="GO:0003676">
    <property type="term" value="F:nucleic acid binding"/>
    <property type="evidence" value="ECO:0007669"/>
    <property type="project" value="InterPro"/>
</dbReference>
<proteinExistence type="predicted"/>
<dbReference type="InterPro" id="IPR012337">
    <property type="entry name" value="RNaseH-like_sf"/>
</dbReference>
<feature type="compositionally biased region" description="Low complexity" evidence="1">
    <location>
        <begin position="65"/>
        <end position="81"/>
    </location>
</feature>
<dbReference type="Proteomes" id="UP000479710">
    <property type="component" value="Unassembled WGS sequence"/>
</dbReference>
<reference evidence="2 3" key="1">
    <citation type="submission" date="2019-11" db="EMBL/GenBank/DDBJ databases">
        <title>Whole genome sequence of Oryza granulata.</title>
        <authorList>
            <person name="Li W."/>
        </authorList>
    </citation>
    <scope>NUCLEOTIDE SEQUENCE [LARGE SCALE GENOMIC DNA]</scope>
    <source>
        <strain evidence="3">cv. Menghai</strain>
        <tissue evidence="2">Leaf</tissue>
    </source>
</reference>
<dbReference type="InterPro" id="IPR050951">
    <property type="entry name" value="Retrovirus_Pol_polyprotein"/>
</dbReference>
<evidence type="ECO:0000313" key="3">
    <source>
        <dbReference type="Proteomes" id="UP000479710"/>
    </source>
</evidence>
<dbReference type="Gene3D" id="3.30.70.270">
    <property type="match status" value="1"/>
</dbReference>
<dbReference type="Gene3D" id="3.30.420.10">
    <property type="entry name" value="Ribonuclease H-like superfamily/Ribonuclease H"/>
    <property type="match status" value="1"/>
</dbReference>
<evidence type="ECO:0000313" key="2">
    <source>
        <dbReference type="EMBL" id="KAF0894215.1"/>
    </source>
</evidence>
<dbReference type="InterPro" id="IPR043502">
    <property type="entry name" value="DNA/RNA_pol_sf"/>
</dbReference>
<dbReference type="EMBL" id="SPHZ02000011">
    <property type="protein sequence ID" value="KAF0894215.1"/>
    <property type="molecule type" value="Genomic_DNA"/>
</dbReference>
<dbReference type="OrthoDB" id="1909920at2759"/>
<sequence>MLRSVRALRGFLGLASYYRKFIRDYGSIAAPLTALLKGEAFRWSPEAAQAFAAHKRALSMAPGQSKSSRSSSAPAPRASATRPNTCIPPGFSSLYRYRCECGRTSLDFVEGLPRVNGKSVILTVVDRLSKYAHFVPLGHPYTATSVARVFFDEILSV</sequence>
<dbReference type="SUPFAM" id="SSF53098">
    <property type="entry name" value="Ribonuclease H-like"/>
    <property type="match status" value="1"/>
</dbReference>
<dbReference type="PANTHER" id="PTHR37984:SF5">
    <property type="entry name" value="PROTEIN NYNRIN-LIKE"/>
    <property type="match status" value="1"/>
</dbReference>
<protein>
    <recommendedName>
        <fullName evidence="4">Reverse transcriptase/retrotransposon-derived protein RNase H-like domain-containing protein</fullName>
    </recommendedName>
</protein>
<evidence type="ECO:0000256" key="1">
    <source>
        <dbReference type="SAM" id="MobiDB-lite"/>
    </source>
</evidence>
<accession>A0A6G1C0Q7</accession>
<dbReference type="PANTHER" id="PTHR37984">
    <property type="entry name" value="PROTEIN CBG26694"/>
    <property type="match status" value="1"/>
</dbReference>